<dbReference type="RefSeq" id="WP_202765861.1">
    <property type="nucleotide sequence ID" value="NZ_JAESWA010000005.1"/>
</dbReference>
<feature type="compositionally biased region" description="Polar residues" evidence="1">
    <location>
        <begin position="11"/>
        <end position="29"/>
    </location>
</feature>
<evidence type="ECO:0000256" key="1">
    <source>
        <dbReference type="SAM" id="MobiDB-lite"/>
    </source>
</evidence>
<proteinExistence type="predicted"/>
<sequence length="49" mass="5465">MKMNKKEKTATDNQWASTAGDPTQNSCTCNGEKKQKSATDNQWTSTLKK</sequence>
<feature type="compositionally biased region" description="Basic and acidic residues" evidence="1">
    <location>
        <begin position="1"/>
        <end position="10"/>
    </location>
</feature>
<feature type="region of interest" description="Disordered" evidence="1">
    <location>
        <begin position="1"/>
        <end position="49"/>
    </location>
</feature>
<dbReference type="Proteomes" id="UP000623681">
    <property type="component" value="Unassembled WGS sequence"/>
</dbReference>
<accession>A0A937FA88</accession>
<dbReference type="AlphaFoldDB" id="A0A937FA88"/>
<protein>
    <submittedName>
        <fullName evidence="2">Uncharacterized protein</fullName>
    </submittedName>
</protein>
<name>A0A937FA88_9CLOT</name>
<evidence type="ECO:0000313" key="2">
    <source>
        <dbReference type="EMBL" id="MBL4930425.1"/>
    </source>
</evidence>
<feature type="compositionally biased region" description="Polar residues" evidence="1">
    <location>
        <begin position="38"/>
        <end position="49"/>
    </location>
</feature>
<evidence type="ECO:0000313" key="3">
    <source>
        <dbReference type="Proteomes" id="UP000623681"/>
    </source>
</evidence>
<organism evidence="2 3">
    <name type="scientific">Clostridium paridis</name>
    <dbReference type="NCBI Taxonomy" id="2803863"/>
    <lineage>
        <taxon>Bacteria</taxon>
        <taxon>Bacillati</taxon>
        <taxon>Bacillota</taxon>
        <taxon>Clostridia</taxon>
        <taxon>Eubacteriales</taxon>
        <taxon>Clostridiaceae</taxon>
        <taxon>Clostridium</taxon>
    </lineage>
</organism>
<comment type="caution">
    <text evidence="2">The sequence shown here is derived from an EMBL/GenBank/DDBJ whole genome shotgun (WGS) entry which is preliminary data.</text>
</comment>
<reference evidence="2" key="1">
    <citation type="submission" date="2021-01" db="EMBL/GenBank/DDBJ databases">
        <title>Genome public.</title>
        <authorList>
            <person name="Liu C."/>
            <person name="Sun Q."/>
        </authorList>
    </citation>
    <scope>NUCLEOTIDE SEQUENCE</scope>
    <source>
        <strain evidence="2">YIM B02565</strain>
    </source>
</reference>
<dbReference type="EMBL" id="JAESWA010000005">
    <property type="protein sequence ID" value="MBL4930425.1"/>
    <property type="molecule type" value="Genomic_DNA"/>
</dbReference>
<gene>
    <name evidence="2" type="ORF">JK634_01185</name>
</gene>
<keyword evidence="3" id="KW-1185">Reference proteome</keyword>